<name>A0A0P6CL09_9CRUS</name>
<comment type="caution">
    <text evidence="3">The sequence shown here is derived from an EMBL/GenBank/DDBJ whole genome shotgun (WGS) entry which is preliminary data.</text>
</comment>
<organism evidence="3 4">
    <name type="scientific">Daphnia magna</name>
    <dbReference type="NCBI Taxonomy" id="35525"/>
    <lineage>
        <taxon>Eukaryota</taxon>
        <taxon>Metazoa</taxon>
        <taxon>Ecdysozoa</taxon>
        <taxon>Arthropoda</taxon>
        <taxon>Crustacea</taxon>
        <taxon>Branchiopoda</taxon>
        <taxon>Diplostraca</taxon>
        <taxon>Cladocera</taxon>
        <taxon>Anomopoda</taxon>
        <taxon>Daphniidae</taxon>
        <taxon>Daphnia</taxon>
    </lineage>
</organism>
<keyword evidence="2" id="KW-0040">ANK repeat</keyword>
<dbReference type="PRINTS" id="PR01415">
    <property type="entry name" value="ANKYRIN"/>
</dbReference>
<dbReference type="PROSITE" id="PS50088">
    <property type="entry name" value="ANK_REPEAT"/>
    <property type="match status" value="4"/>
</dbReference>
<accession>A0A0P6CL09</accession>
<dbReference type="Proteomes" id="UP000076858">
    <property type="component" value="Unassembled WGS sequence"/>
</dbReference>
<dbReference type="Pfam" id="PF12796">
    <property type="entry name" value="Ank_2"/>
    <property type="match status" value="1"/>
</dbReference>
<dbReference type="PANTHER" id="PTHR24193">
    <property type="entry name" value="ANKYRIN REPEAT PROTEIN"/>
    <property type="match status" value="1"/>
</dbReference>
<dbReference type="STRING" id="35525.A0A0P6CL09"/>
<dbReference type="InterPro" id="IPR002110">
    <property type="entry name" value="Ankyrin_rpt"/>
</dbReference>
<proteinExistence type="predicted"/>
<dbReference type="AlphaFoldDB" id="A0A0P6CL09"/>
<dbReference type="GO" id="GO:0045944">
    <property type="term" value="P:positive regulation of transcription by RNA polymerase II"/>
    <property type="evidence" value="ECO:0007669"/>
    <property type="project" value="TreeGrafter"/>
</dbReference>
<keyword evidence="1" id="KW-0677">Repeat</keyword>
<dbReference type="Gene3D" id="1.25.40.20">
    <property type="entry name" value="Ankyrin repeat-containing domain"/>
    <property type="match status" value="3"/>
</dbReference>
<dbReference type="OrthoDB" id="448455at2759"/>
<evidence type="ECO:0000313" key="4">
    <source>
        <dbReference type="Proteomes" id="UP000076858"/>
    </source>
</evidence>
<dbReference type="SUPFAM" id="SSF48403">
    <property type="entry name" value="Ankyrin repeat"/>
    <property type="match status" value="1"/>
</dbReference>
<dbReference type="GO" id="GO:0005634">
    <property type="term" value="C:nucleus"/>
    <property type="evidence" value="ECO:0007669"/>
    <property type="project" value="TreeGrafter"/>
</dbReference>
<dbReference type="EMBL" id="LRGB01000190">
    <property type="protein sequence ID" value="KZS20476.1"/>
    <property type="molecule type" value="Genomic_DNA"/>
</dbReference>
<reference evidence="3 4" key="1">
    <citation type="submission" date="2016-03" db="EMBL/GenBank/DDBJ databases">
        <title>EvidentialGene: Evidence-directed Construction of Genes on Genomes.</title>
        <authorList>
            <person name="Gilbert D.G."/>
            <person name="Choi J.-H."/>
            <person name="Mockaitis K."/>
            <person name="Colbourne J."/>
            <person name="Pfrender M."/>
        </authorList>
    </citation>
    <scope>NUCLEOTIDE SEQUENCE [LARGE SCALE GENOMIC DNA]</scope>
    <source>
        <strain evidence="3 4">Xinb3</strain>
        <tissue evidence="3">Complete organism</tissue>
    </source>
</reference>
<dbReference type="PANTHER" id="PTHR24193:SF121">
    <property type="entry name" value="ADA2A-CONTAINING COMPLEX COMPONENT 3, ISOFORM D"/>
    <property type="match status" value="1"/>
</dbReference>
<dbReference type="GO" id="GO:0000976">
    <property type="term" value="F:transcription cis-regulatory region binding"/>
    <property type="evidence" value="ECO:0007669"/>
    <property type="project" value="TreeGrafter"/>
</dbReference>
<dbReference type="Pfam" id="PF00023">
    <property type="entry name" value="Ank"/>
    <property type="match status" value="2"/>
</dbReference>
<gene>
    <name evidence="3" type="ORF">APZ42_012861</name>
</gene>
<dbReference type="SMART" id="SM00248">
    <property type="entry name" value="ANK"/>
    <property type="match status" value="6"/>
</dbReference>
<protein>
    <submittedName>
        <fullName evidence="3">Uncharacterized protein</fullName>
    </submittedName>
</protein>
<dbReference type="InterPro" id="IPR050663">
    <property type="entry name" value="Ankyrin-SOCS_Box"/>
</dbReference>
<sequence length="503" mass="55524">MVNELRPTLTAFAVFYLAANIVVGMRLPVRERQLPLGTGIHPLEHRIGDVLQKISSSAKVIPRSVDATTPPPAVVPVIPDSLRSDIRAAVFVLRETQLQILSVLSVQIKIQEKLSHWQLAPHQTKIDASQTNDNFLVPSELRTDAHKINSVEHQMAHLLQRISSTSSNIQGWPKTARLNKASSNNDNKDPWLLYSAIKEAASVFQETQVQISSILSVQADIQQSLDYWQVELVKLLSPENVADDAEENTTNPSANLPCYPNDTESKSSWLLKAFVCHSPLHATFWINSGANWYWRSNNNGQTALQLAVSRNWRSVVELLFKRGADCRVQSSQQEETLLHQAVRDGVEAPLVRLLISAGCEVNATDGLQKQTALHLAAEMGRKDLADLLVRNGRANIEAQDQMGFRPLHSAVRSPQIVTMLIASGADIGATTVTGMTPLHLAVTENQMATVRILVKAGAKVGNAFDVYGHTPLDYAALLADYEMRTLLAPYASIDEYFLDMPSE</sequence>
<dbReference type="InterPro" id="IPR036770">
    <property type="entry name" value="Ankyrin_rpt-contain_sf"/>
</dbReference>
<keyword evidence="4" id="KW-1185">Reference proteome</keyword>
<evidence type="ECO:0000256" key="1">
    <source>
        <dbReference type="ARBA" id="ARBA00022737"/>
    </source>
</evidence>
<evidence type="ECO:0000313" key="3">
    <source>
        <dbReference type="EMBL" id="KZS20476.1"/>
    </source>
</evidence>
<dbReference type="PROSITE" id="PS50297">
    <property type="entry name" value="ANK_REP_REGION"/>
    <property type="match status" value="4"/>
</dbReference>
<evidence type="ECO:0000256" key="2">
    <source>
        <dbReference type="ARBA" id="ARBA00023043"/>
    </source>
</evidence>